<evidence type="ECO:0000256" key="1">
    <source>
        <dbReference type="SAM" id="MobiDB-lite"/>
    </source>
</evidence>
<dbReference type="EMBL" id="BAAAHK010000003">
    <property type="protein sequence ID" value="GAA0929864.1"/>
    <property type="molecule type" value="Genomic_DNA"/>
</dbReference>
<feature type="compositionally biased region" description="Pro residues" evidence="1">
    <location>
        <begin position="137"/>
        <end position="160"/>
    </location>
</feature>
<gene>
    <name evidence="2" type="ORF">GCM10009554_12530</name>
</gene>
<comment type="caution">
    <text evidence="2">The sequence shown here is derived from an EMBL/GenBank/DDBJ whole genome shotgun (WGS) entry which is preliminary data.</text>
</comment>
<sequence>MTFSDLPTNWLTRPLTDPVLAANAVDLFVTAGERRQGVLAALICDGRARFRTSILLDLPRDAPPASPKSCIRALAPLVPVLQCRPDGALILALGRPKPDPPSDHDWTQAALQTCQAASIRLLAFYVATPTELHAVPLPTPPPPSPTRPIRPRPPCPPPLSSRPLASVGPSVSGRLGGGTGC</sequence>
<organism evidence="2 3">
    <name type="scientific">Kribbella koreensis</name>
    <dbReference type="NCBI Taxonomy" id="57909"/>
    <lineage>
        <taxon>Bacteria</taxon>
        <taxon>Bacillati</taxon>
        <taxon>Actinomycetota</taxon>
        <taxon>Actinomycetes</taxon>
        <taxon>Propionibacteriales</taxon>
        <taxon>Kribbellaceae</taxon>
        <taxon>Kribbella</taxon>
    </lineage>
</organism>
<feature type="region of interest" description="Disordered" evidence="1">
    <location>
        <begin position="133"/>
        <end position="181"/>
    </location>
</feature>
<reference evidence="3" key="1">
    <citation type="journal article" date="2019" name="Int. J. Syst. Evol. Microbiol.">
        <title>The Global Catalogue of Microorganisms (GCM) 10K type strain sequencing project: providing services to taxonomists for standard genome sequencing and annotation.</title>
        <authorList>
            <consortium name="The Broad Institute Genomics Platform"/>
            <consortium name="The Broad Institute Genome Sequencing Center for Infectious Disease"/>
            <person name="Wu L."/>
            <person name="Ma J."/>
        </authorList>
    </citation>
    <scope>NUCLEOTIDE SEQUENCE [LARGE SCALE GENOMIC DNA]</scope>
    <source>
        <strain evidence="3">JCM 10977</strain>
    </source>
</reference>
<keyword evidence="3" id="KW-1185">Reference proteome</keyword>
<accession>A0ABP4A3S3</accession>
<name>A0ABP4A3S3_9ACTN</name>
<dbReference type="RefSeq" id="WP_343965734.1">
    <property type="nucleotide sequence ID" value="NZ_BAAAHK010000003.1"/>
</dbReference>
<protein>
    <recommendedName>
        <fullName evidence="4">CdaR GGDEF-like domain-containing protein</fullName>
    </recommendedName>
</protein>
<evidence type="ECO:0008006" key="4">
    <source>
        <dbReference type="Google" id="ProtNLM"/>
    </source>
</evidence>
<evidence type="ECO:0000313" key="2">
    <source>
        <dbReference type="EMBL" id="GAA0929864.1"/>
    </source>
</evidence>
<evidence type="ECO:0000313" key="3">
    <source>
        <dbReference type="Proteomes" id="UP001500542"/>
    </source>
</evidence>
<dbReference type="Proteomes" id="UP001500542">
    <property type="component" value="Unassembled WGS sequence"/>
</dbReference>
<proteinExistence type="predicted"/>